<dbReference type="EMBL" id="JAHWGI010000979">
    <property type="protein sequence ID" value="KAK3919456.1"/>
    <property type="molecule type" value="Genomic_DNA"/>
</dbReference>
<organism evidence="2 3">
    <name type="scientific">Frankliniella fusca</name>
    <dbReference type="NCBI Taxonomy" id="407009"/>
    <lineage>
        <taxon>Eukaryota</taxon>
        <taxon>Metazoa</taxon>
        <taxon>Ecdysozoa</taxon>
        <taxon>Arthropoda</taxon>
        <taxon>Hexapoda</taxon>
        <taxon>Insecta</taxon>
        <taxon>Pterygota</taxon>
        <taxon>Neoptera</taxon>
        <taxon>Paraneoptera</taxon>
        <taxon>Thysanoptera</taxon>
        <taxon>Terebrantia</taxon>
        <taxon>Thripoidea</taxon>
        <taxon>Thripidae</taxon>
        <taxon>Frankliniella</taxon>
    </lineage>
</organism>
<dbReference type="AlphaFoldDB" id="A0AAE1HF24"/>
<feature type="region of interest" description="Disordered" evidence="1">
    <location>
        <begin position="97"/>
        <end position="171"/>
    </location>
</feature>
<accession>A0AAE1HF24</accession>
<keyword evidence="3" id="KW-1185">Reference proteome</keyword>
<reference evidence="2" key="2">
    <citation type="journal article" date="2023" name="BMC Genomics">
        <title>Pest status, molecular evolution, and epigenetic factors derived from the genome assembly of Frankliniella fusca, a thysanopteran phytovirus vector.</title>
        <authorList>
            <person name="Catto M.A."/>
            <person name="Labadie P.E."/>
            <person name="Jacobson A.L."/>
            <person name="Kennedy G.G."/>
            <person name="Srinivasan R."/>
            <person name="Hunt B.G."/>
        </authorList>
    </citation>
    <scope>NUCLEOTIDE SEQUENCE</scope>
    <source>
        <strain evidence="2">PL_HMW_Pooled</strain>
    </source>
</reference>
<proteinExistence type="predicted"/>
<protein>
    <submittedName>
        <fullName evidence="2">Phosphopentomutase</fullName>
    </submittedName>
</protein>
<feature type="region of interest" description="Disordered" evidence="1">
    <location>
        <begin position="1"/>
        <end position="38"/>
    </location>
</feature>
<sequence length="193" mass="20795">RQQSVVGRARHEASLPLPPVPRCSDGLQNETSNMSPGSPRAGVLGAAVVFGVLVLRPGVIPSPPSPSAGRSRAQLVVRQLLYFPDFRRVLSLARRRDSVGWGSRHRQHHEARRRRRAGVRIGAGGDGDGGGDEQAHQQPRADEHGGEPRHQQHHPAQPRVLARPEPAAAETSCTANVSRVVITLNGTGQFCPE</sequence>
<evidence type="ECO:0000313" key="2">
    <source>
        <dbReference type="EMBL" id="KAK3919456.1"/>
    </source>
</evidence>
<feature type="non-terminal residue" evidence="2">
    <location>
        <position position="193"/>
    </location>
</feature>
<name>A0AAE1HF24_9NEOP</name>
<reference evidence="2" key="1">
    <citation type="submission" date="2021-07" db="EMBL/GenBank/DDBJ databases">
        <authorList>
            <person name="Catto M.A."/>
            <person name="Jacobson A."/>
            <person name="Kennedy G."/>
            <person name="Labadie P."/>
            <person name="Hunt B.G."/>
            <person name="Srinivasan R."/>
        </authorList>
    </citation>
    <scope>NUCLEOTIDE SEQUENCE</scope>
    <source>
        <strain evidence="2">PL_HMW_Pooled</strain>
        <tissue evidence="2">Head</tissue>
    </source>
</reference>
<feature type="compositionally biased region" description="Basic and acidic residues" evidence="1">
    <location>
        <begin position="133"/>
        <end position="150"/>
    </location>
</feature>
<feature type="compositionally biased region" description="Basic residues" evidence="1">
    <location>
        <begin position="103"/>
        <end position="118"/>
    </location>
</feature>
<dbReference type="Proteomes" id="UP001219518">
    <property type="component" value="Unassembled WGS sequence"/>
</dbReference>
<gene>
    <name evidence="2" type="ORF">KUF71_008583</name>
</gene>
<evidence type="ECO:0000313" key="3">
    <source>
        <dbReference type="Proteomes" id="UP001219518"/>
    </source>
</evidence>
<feature type="compositionally biased region" description="Polar residues" evidence="1">
    <location>
        <begin position="26"/>
        <end position="36"/>
    </location>
</feature>
<evidence type="ECO:0000256" key="1">
    <source>
        <dbReference type="SAM" id="MobiDB-lite"/>
    </source>
</evidence>
<comment type="caution">
    <text evidence="2">The sequence shown here is derived from an EMBL/GenBank/DDBJ whole genome shotgun (WGS) entry which is preliminary data.</text>
</comment>